<reference evidence="2 3" key="1">
    <citation type="submission" date="2020-08" db="EMBL/GenBank/DDBJ databases">
        <title>Genomic Encyclopedia of Type Strains, Phase IV (KMG-IV): sequencing the most valuable type-strain genomes for metagenomic binning, comparative biology and taxonomic classification.</title>
        <authorList>
            <person name="Goeker M."/>
        </authorList>
    </citation>
    <scope>NUCLEOTIDE SEQUENCE [LARGE SCALE GENOMIC DNA]</scope>
    <source>
        <strain evidence="2 3">DSM 4737</strain>
    </source>
</reference>
<keyword evidence="3" id="KW-1185">Reference proteome</keyword>
<feature type="transmembrane region" description="Helical" evidence="1">
    <location>
        <begin position="109"/>
        <end position="132"/>
    </location>
</feature>
<gene>
    <name evidence="2" type="ORF">GGR13_003084</name>
</gene>
<dbReference type="Proteomes" id="UP000545037">
    <property type="component" value="Unassembled WGS sequence"/>
</dbReference>
<dbReference type="EMBL" id="JACHOR010000005">
    <property type="protein sequence ID" value="MBB5747463.1"/>
    <property type="molecule type" value="Genomic_DNA"/>
</dbReference>
<dbReference type="RefSeq" id="WP_246347900.1">
    <property type="nucleotide sequence ID" value="NZ_JACHOR010000005.1"/>
</dbReference>
<keyword evidence="1" id="KW-1133">Transmembrane helix</keyword>
<keyword evidence="1" id="KW-0472">Membrane</keyword>
<feature type="transmembrane region" description="Helical" evidence="1">
    <location>
        <begin position="58"/>
        <end position="80"/>
    </location>
</feature>
<proteinExistence type="predicted"/>
<protein>
    <recommendedName>
        <fullName evidence="4">DUF3667 domain-containing protein</fullName>
    </recommendedName>
</protein>
<feature type="transmembrane region" description="Helical" evidence="1">
    <location>
        <begin position="144"/>
        <end position="165"/>
    </location>
</feature>
<evidence type="ECO:0000256" key="1">
    <source>
        <dbReference type="SAM" id="Phobius"/>
    </source>
</evidence>
<accession>A0A7W9FH99</accession>
<evidence type="ECO:0000313" key="2">
    <source>
        <dbReference type="EMBL" id="MBB5747463.1"/>
    </source>
</evidence>
<organism evidence="2 3">
    <name type="scientific">Brevundimonas variabilis</name>
    <dbReference type="NCBI Taxonomy" id="74312"/>
    <lineage>
        <taxon>Bacteria</taxon>
        <taxon>Pseudomonadati</taxon>
        <taxon>Pseudomonadota</taxon>
        <taxon>Alphaproteobacteria</taxon>
        <taxon>Caulobacterales</taxon>
        <taxon>Caulobacteraceae</taxon>
        <taxon>Brevundimonas</taxon>
    </lineage>
</organism>
<evidence type="ECO:0000313" key="3">
    <source>
        <dbReference type="Proteomes" id="UP000545037"/>
    </source>
</evidence>
<feature type="transmembrane region" description="Helical" evidence="1">
    <location>
        <begin position="171"/>
        <end position="188"/>
    </location>
</feature>
<name>A0A7W9FH99_9CAUL</name>
<dbReference type="AlphaFoldDB" id="A0A7W9FH99"/>
<keyword evidence="1" id="KW-0812">Transmembrane</keyword>
<sequence length="236" mass="25299">MMVDADKPGAALADDMLGFGGREFVTVKQLVLRPAGVLQAWMEQGAEGGGAYARPLRLYLALNAFLMLVLFLRGGAGYMLEGLPPDMMGALQERSGKSTDAFAADADGWMTLVMVPLLSLFYALAAAPLLRLWDQEDLGWRRGFRAAFAWLCAWTVLILPLTWWAYGKSPLAALISLVVILLGVIAFLRMGRGRWFRTTLAGIGKAILLMLAVQISGLIGGALVVAIGLLGASAMP</sequence>
<feature type="transmembrane region" description="Helical" evidence="1">
    <location>
        <begin position="208"/>
        <end position="232"/>
    </location>
</feature>
<comment type="caution">
    <text evidence="2">The sequence shown here is derived from an EMBL/GenBank/DDBJ whole genome shotgun (WGS) entry which is preliminary data.</text>
</comment>
<evidence type="ECO:0008006" key="4">
    <source>
        <dbReference type="Google" id="ProtNLM"/>
    </source>
</evidence>